<organism evidence="3 4">
    <name type="scientific">Shinella oryzae</name>
    <dbReference type="NCBI Taxonomy" id="2871820"/>
    <lineage>
        <taxon>Bacteria</taxon>
        <taxon>Pseudomonadati</taxon>
        <taxon>Pseudomonadota</taxon>
        <taxon>Alphaproteobacteria</taxon>
        <taxon>Hyphomicrobiales</taxon>
        <taxon>Rhizobiaceae</taxon>
        <taxon>Shinella</taxon>
    </lineage>
</organism>
<proteinExistence type="predicted"/>
<keyword evidence="3" id="KW-0614">Plasmid</keyword>
<dbReference type="CDD" id="cd00060">
    <property type="entry name" value="FHA"/>
    <property type="match status" value="1"/>
</dbReference>
<dbReference type="SMART" id="SM00240">
    <property type="entry name" value="FHA"/>
    <property type="match status" value="1"/>
</dbReference>
<dbReference type="PROSITE" id="PS50006">
    <property type="entry name" value="FHA_DOMAIN"/>
    <property type="match status" value="1"/>
</dbReference>
<accession>A0ABY9K9I4</accession>
<evidence type="ECO:0000256" key="1">
    <source>
        <dbReference type="SAM" id="MobiDB-lite"/>
    </source>
</evidence>
<dbReference type="Gene3D" id="2.60.200.20">
    <property type="match status" value="1"/>
</dbReference>
<sequence length="417" mass="44021">MTLTFNAIHRTGQENFVGKKALAGEAFLIGRGPDNDWILDDEDCVVSKRHCVIEDSGGAYVLRDTSTNGVFLNGVIVGRDNCRSLADGDCIEIGPFAFRIEIEGDGPLAEDRTATTGTMDITTPAIPFSGTGKTEVTGSGLKSLLDDIAAHGGTASGILPGSNDTSLPRGGADDQRRKVNRIGWDEPPAIRPVSEAGRDIEAAAEIALEKALLSASLPQREDTPGLNTVVQLSAAASVLPSDWNALEPESRQNSVVEQASGAAIDLVRTFARAANLPEPEVLRLTAEIEAGRMTADDFFAHAGGLFRQSAVTIEERLSACRSKIQSLEYTMPAKAVEHVQAAIERIPAGDRPAPIVRDLLSAVPALGASGSILDETVKHMRTLDAALFTTLLSVSALSFGPHEPAEDDAIPLARKAG</sequence>
<dbReference type="InterPro" id="IPR008984">
    <property type="entry name" value="SMAD_FHA_dom_sf"/>
</dbReference>
<evidence type="ECO:0000313" key="3">
    <source>
        <dbReference type="EMBL" id="WLS05217.1"/>
    </source>
</evidence>
<dbReference type="SUPFAM" id="SSF49879">
    <property type="entry name" value="SMAD/FHA domain"/>
    <property type="match status" value="1"/>
</dbReference>
<evidence type="ECO:0000259" key="2">
    <source>
        <dbReference type="PROSITE" id="PS50006"/>
    </source>
</evidence>
<protein>
    <submittedName>
        <fullName evidence="3">FHA domain-containing protein</fullName>
    </submittedName>
</protein>
<feature type="domain" description="FHA" evidence="2">
    <location>
        <begin position="27"/>
        <end position="77"/>
    </location>
</feature>
<evidence type="ECO:0000313" key="4">
    <source>
        <dbReference type="Proteomes" id="UP001225788"/>
    </source>
</evidence>
<name>A0ABY9K9I4_9HYPH</name>
<gene>
    <name evidence="3" type="ORF">Q9315_23980</name>
</gene>
<geneLocation type="plasmid" evidence="3 4">
    <name>unnamed1</name>
</geneLocation>
<dbReference type="Proteomes" id="UP001225788">
    <property type="component" value="Plasmid unnamed1"/>
</dbReference>
<dbReference type="InterPro" id="IPR000253">
    <property type="entry name" value="FHA_dom"/>
</dbReference>
<keyword evidence="4" id="KW-1185">Reference proteome</keyword>
<feature type="region of interest" description="Disordered" evidence="1">
    <location>
        <begin position="155"/>
        <end position="180"/>
    </location>
</feature>
<dbReference type="RefSeq" id="WP_306161681.1">
    <property type="nucleotide sequence ID" value="NZ_CP132315.1"/>
</dbReference>
<dbReference type="EMBL" id="CP132315">
    <property type="protein sequence ID" value="WLS05217.1"/>
    <property type="molecule type" value="Genomic_DNA"/>
</dbReference>
<reference evidence="3 4" key="1">
    <citation type="submission" date="2023-08" db="EMBL/GenBank/DDBJ databases">
        <title>Pathogen: clinical or host-associated sample.</title>
        <authorList>
            <person name="Hergert J."/>
            <person name="Casey R."/>
            <person name="Wagner J."/>
            <person name="Young E.L."/>
            <person name="Oakeson K.F."/>
        </authorList>
    </citation>
    <scope>NUCLEOTIDE SEQUENCE [LARGE SCALE GENOMIC DNA]</scope>
    <source>
        <strain evidence="3 4">UPHL-collab-2</strain>
        <plasmid evidence="3 4">unnamed1</plasmid>
    </source>
</reference>
<dbReference type="Pfam" id="PF00498">
    <property type="entry name" value="FHA"/>
    <property type="match status" value="1"/>
</dbReference>